<accession>A0A3M7T2A8</accession>
<dbReference type="PANTHER" id="PTHR13179:SF8">
    <property type="entry name" value="GATOR COMPLEX PROTEIN DEPDC5"/>
    <property type="match status" value="1"/>
</dbReference>
<feature type="compositionally biased region" description="Low complexity" evidence="1">
    <location>
        <begin position="549"/>
        <end position="564"/>
    </location>
</feature>
<feature type="compositionally biased region" description="Low complexity" evidence="1">
    <location>
        <begin position="1629"/>
        <end position="1648"/>
    </location>
</feature>
<reference evidence="3 4" key="1">
    <citation type="journal article" date="2018" name="Sci. Rep.">
        <title>Genomic signatures of local adaptation to the degree of environmental predictability in rotifers.</title>
        <authorList>
            <person name="Franch-Gras L."/>
            <person name="Hahn C."/>
            <person name="Garcia-Roger E.M."/>
            <person name="Carmona M.J."/>
            <person name="Serra M."/>
            <person name="Gomez A."/>
        </authorList>
    </citation>
    <scope>NUCLEOTIDE SEQUENCE [LARGE SCALE GENOMIC DNA]</scope>
    <source>
        <strain evidence="3">HYR1</strain>
    </source>
</reference>
<evidence type="ECO:0000313" key="3">
    <source>
        <dbReference type="EMBL" id="RNA41968.1"/>
    </source>
</evidence>
<feature type="compositionally biased region" description="Polar residues" evidence="1">
    <location>
        <begin position="14"/>
        <end position="27"/>
    </location>
</feature>
<dbReference type="OrthoDB" id="39497at2759"/>
<dbReference type="PROSITE" id="PS50186">
    <property type="entry name" value="DEP"/>
    <property type="match status" value="1"/>
</dbReference>
<dbReference type="InterPro" id="IPR045838">
    <property type="entry name" value="DEPDC5_CTD"/>
</dbReference>
<evidence type="ECO:0000256" key="1">
    <source>
        <dbReference type="SAM" id="MobiDB-lite"/>
    </source>
</evidence>
<organism evidence="3 4">
    <name type="scientific">Brachionus plicatilis</name>
    <name type="common">Marine rotifer</name>
    <name type="synonym">Brachionus muelleri</name>
    <dbReference type="NCBI Taxonomy" id="10195"/>
    <lineage>
        <taxon>Eukaryota</taxon>
        <taxon>Metazoa</taxon>
        <taxon>Spiralia</taxon>
        <taxon>Gnathifera</taxon>
        <taxon>Rotifera</taxon>
        <taxon>Eurotatoria</taxon>
        <taxon>Monogononta</taxon>
        <taxon>Pseudotrocha</taxon>
        <taxon>Ploima</taxon>
        <taxon>Brachionidae</taxon>
        <taxon>Brachionus</taxon>
    </lineage>
</organism>
<feature type="region of interest" description="Disordered" evidence="1">
    <location>
        <begin position="1586"/>
        <end position="1611"/>
    </location>
</feature>
<proteinExistence type="predicted"/>
<dbReference type="InterPro" id="IPR000591">
    <property type="entry name" value="DEP_dom"/>
</dbReference>
<evidence type="ECO:0000259" key="2">
    <source>
        <dbReference type="PROSITE" id="PS50186"/>
    </source>
</evidence>
<sequence length="1825" mass="210300">MINSSRKPEFFQNRAIQNRNSTTSQSFPPEKSNIGETKRLKNWPIIFINPKTWPNLKINDLIELSSQSSQNVCSNQLNTSLSRVAASSLVHLSSSTSSTLNPSQQNSIDDDTSPFLVKIVESSFSEQIQLDTIRIEQAASQPPFSIKNLGFINATIVDKASVMLDLVEVTFKEQYVNGYDMLRIKKSVENSCIYLKKNIEFCLIRCSVKELWSVNGDNVTCGYVGEKTRLVFRSLSAMCLIYIQMSREMWEFDVNGEMYHEKAINFLGELFTNWKNQQCTHDVTIALFSRVYYDARSIDDFPSSIAADIKIDHKNRFYEDYYRVVYQNERYEDWTPTLVILKRLIKEYRDYVLNYHSRQMKLNMPPGSLSSAAEGNFLQTLNLSSRVFERHFIDRPFDRAGMMSLVITPGNGIYEVEKEMAKITKERVIDNGIGSDLVCLGEQPLHAVPLFKYDTTDAFDIPNWMNLSFYQSSEMVRYCNSCFLPRSKIKLKIKTNKISSDSILPDYSSVNFLNSFEDSDKIFDNNPTKVIKENSNRVFSGFRNKSKHLNNNSMGNLSSSIMSNTSEHLRDDNDDADIDSSMESDLDGESGDKKKQKINPFMPNQVKKSRRLPWAHIFPLRNDGSPIFPHEEASYTSDSEQKSINIGTNLNSVDNLAKISPEFLHTSNSTQRIFSLNKTHSLVESGNLTTLSMNGNRRRAIVSKGPKSAFELKDESIGLLKTGVAWKSLTTPALFPLTIDYTPSESVKSKYQCASDYTLLLETIREEYCYSNYQYHEKITMSQVFIELVGHRLAMGFQIVVPKNIFTHSSNSGSNSDSTSTTPTNSTQSHLTDIKTHTLTNTLHSNFICDLSQSCSVLPRNNLKSIKGYYRLSLGRIFHELFYIVDPSDNSEQVKVEIYLPNSKNKNQPNNPIEYKYRFQVPDSKTYDISYCEISRTNIESIKWNYIDRYISIQGNGSLTPSELEKCWRQRLYLLPVMYVSNKIDNLDDQQTQRLTNSTNSLGLSNLTQSQIPASMVQNPFYTQRCDIFQRKSEEELLFYRDYHFIKFMEGLNKLNRADDRRLYSRSTVHYIELISSQPNMFHDQVQAVSAITSSLTQINCQANLNKNPLNQLPNIQKKSQTNQSTKLPSPNIYLLHRVAKYLQTSDPSLKNEISTYLTNEYQVHMLSQTTGIPFIQHKNDIPLHCFVSAEAVWWCIEHIEDCSTESDAILIMQIMIDFEIITHISKAQRLFIHGFYLYYFITDETMNHELYTKDYCEVGFVDIESHKEFYTKCPLVSCKHLLPECTNTLPISSKSLFESYINLFKNYSKTRFANSCPDGILKLVNVDVDPGRKSNRVEWASAVYRSHYHQLCAFELEVQWEVATCSLLSETVNSWAKMSNRYNYHIIPAPIDPFALPLVQNSDPLRGPIYILLNLRCIIANNTVLFQDIIDQKYCACFEELFSEKYSSSPNLSSSGSMSDSSSVGSSIANSTKAELMIEYLNENFAEFLFFLYQKHESREELERKLGDVDFIRTEILDFVEYERIIRLISFQEAILEKFGFIKNSSVVKSIFTEEDHTFFIHASGGMFVQVPNYYINYSNRSRHPSSNNNFTEQSSRASIKDLGKSKERKMRKDLVDGNSIMCQKKASGSSSTKISFNNSSNGSSYSQIPNQVRERSTTKSQHMHFLILNEKNYLLDSMNLVEEKLEFENSKIEKSSDEVKNDLLFKPKSSNPRISAKIEKIDQIQHQHQKEQMLLQNFGSADQTTYQKYVAQSERRKIPFYDGTGHFIGFFWSWNFMLGKKWRSQYTGDEQFQDNMLSDFRLFCSNQDGRLEKFFNEVRDQLK</sequence>
<name>A0A3M7T2A8_BRAPC</name>
<dbReference type="Pfam" id="PF12257">
    <property type="entry name" value="IML1"/>
    <property type="match status" value="1"/>
</dbReference>
<dbReference type="SUPFAM" id="SSF46785">
    <property type="entry name" value="Winged helix' DNA-binding domain"/>
    <property type="match status" value="1"/>
</dbReference>
<dbReference type="GO" id="GO:0005096">
    <property type="term" value="F:GTPase activator activity"/>
    <property type="evidence" value="ECO:0007669"/>
    <property type="project" value="InterPro"/>
</dbReference>
<dbReference type="GO" id="GO:1990130">
    <property type="term" value="C:GATOR1 complex"/>
    <property type="evidence" value="ECO:0007669"/>
    <property type="project" value="TreeGrafter"/>
</dbReference>
<feature type="region of interest" description="Disordered" evidence="1">
    <location>
        <begin position="542"/>
        <end position="601"/>
    </location>
</feature>
<dbReference type="InterPro" id="IPR027244">
    <property type="entry name" value="IML1"/>
</dbReference>
<feature type="compositionally biased region" description="Acidic residues" evidence="1">
    <location>
        <begin position="572"/>
        <end position="589"/>
    </location>
</feature>
<dbReference type="Gene3D" id="1.10.10.10">
    <property type="entry name" value="Winged helix-like DNA-binding domain superfamily/Winged helix DNA-binding domain"/>
    <property type="match status" value="1"/>
</dbReference>
<dbReference type="STRING" id="10195.A0A3M7T2A8"/>
<protein>
    <submittedName>
        <fullName evidence="3">DEP domain-containing 5 isoform X4</fullName>
    </submittedName>
</protein>
<dbReference type="GO" id="GO:0010508">
    <property type="term" value="P:positive regulation of autophagy"/>
    <property type="evidence" value="ECO:0007669"/>
    <property type="project" value="TreeGrafter"/>
</dbReference>
<comment type="caution">
    <text evidence="3">The sequence shown here is derived from an EMBL/GenBank/DDBJ whole genome shotgun (WGS) entry which is preliminary data.</text>
</comment>
<keyword evidence="4" id="KW-1185">Reference proteome</keyword>
<dbReference type="PANTHER" id="PTHR13179">
    <property type="entry name" value="DEP DOMAIN CONTAINING PROTEIN 5"/>
    <property type="match status" value="1"/>
</dbReference>
<dbReference type="InterPro" id="IPR036388">
    <property type="entry name" value="WH-like_DNA-bd_sf"/>
</dbReference>
<feature type="compositionally biased region" description="Low complexity" evidence="1">
    <location>
        <begin position="810"/>
        <end position="829"/>
    </location>
</feature>
<dbReference type="InterPro" id="IPR048255">
    <property type="entry name" value="IML1_N"/>
</dbReference>
<dbReference type="Proteomes" id="UP000276133">
    <property type="component" value="Unassembled WGS sequence"/>
</dbReference>
<dbReference type="Pfam" id="PF19418">
    <property type="entry name" value="DEPDC5_CTD"/>
    <property type="match status" value="3"/>
</dbReference>
<dbReference type="GO" id="GO:0005765">
    <property type="term" value="C:lysosomal membrane"/>
    <property type="evidence" value="ECO:0007669"/>
    <property type="project" value="TreeGrafter"/>
</dbReference>
<feature type="compositionally biased region" description="Basic and acidic residues" evidence="1">
    <location>
        <begin position="1600"/>
        <end position="1611"/>
    </location>
</feature>
<feature type="domain" description="DEP" evidence="2">
    <location>
        <begin position="1185"/>
        <end position="1244"/>
    </location>
</feature>
<evidence type="ECO:0000313" key="4">
    <source>
        <dbReference type="Proteomes" id="UP000276133"/>
    </source>
</evidence>
<dbReference type="GO" id="GO:1904262">
    <property type="term" value="P:negative regulation of TORC1 signaling"/>
    <property type="evidence" value="ECO:0007669"/>
    <property type="project" value="TreeGrafter"/>
</dbReference>
<dbReference type="EMBL" id="REGN01000430">
    <property type="protein sequence ID" value="RNA41968.1"/>
    <property type="molecule type" value="Genomic_DNA"/>
</dbReference>
<feature type="region of interest" description="Disordered" evidence="1">
    <location>
        <begin position="1626"/>
        <end position="1658"/>
    </location>
</feature>
<gene>
    <name evidence="3" type="ORF">BpHYR1_031506</name>
</gene>
<dbReference type="GO" id="GO:0035556">
    <property type="term" value="P:intracellular signal transduction"/>
    <property type="evidence" value="ECO:0007669"/>
    <property type="project" value="InterPro"/>
</dbReference>
<dbReference type="GO" id="GO:0034198">
    <property type="term" value="P:cellular response to amino acid starvation"/>
    <property type="evidence" value="ECO:0007669"/>
    <property type="project" value="TreeGrafter"/>
</dbReference>
<feature type="region of interest" description="Disordered" evidence="1">
    <location>
        <begin position="1"/>
        <end position="35"/>
    </location>
</feature>
<feature type="region of interest" description="Disordered" evidence="1">
    <location>
        <begin position="810"/>
        <end position="830"/>
    </location>
</feature>
<dbReference type="InterPro" id="IPR036390">
    <property type="entry name" value="WH_DNA-bd_sf"/>
</dbReference>